<dbReference type="Proteomes" id="UP000044806">
    <property type="component" value="Unassembled WGS sequence"/>
</dbReference>
<dbReference type="AlphaFoldDB" id="A0A655NZP8"/>
<name>A0A655NZP8_VIBCL</name>
<accession>A0A655NZP8</accession>
<protein>
    <submittedName>
        <fullName evidence="1">Uncharacterized protein</fullName>
    </submittedName>
</protein>
<gene>
    <name evidence="1" type="ORF">ERS013165_00325</name>
</gene>
<organism evidence="1 2">
    <name type="scientific">Vibrio cholerae</name>
    <dbReference type="NCBI Taxonomy" id="666"/>
    <lineage>
        <taxon>Bacteria</taxon>
        <taxon>Pseudomonadati</taxon>
        <taxon>Pseudomonadota</taxon>
        <taxon>Gammaproteobacteria</taxon>
        <taxon>Vibrionales</taxon>
        <taxon>Vibrionaceae</taxon>
        <taxon>Vibrio</taxon>
    </lineage>
</organism>
<reference evidence="1 2" key="1">
    <citation type="submission" date="2015-07" db="EMBL/GenBank/DDBJ databases">
        <authorList>
            <consortium name="Pathogen Informatics"/>
        </authorList>
    </citation>
    <scope>NUCLEOTIDE SEQUENCE [LARGE SCALE GENOMIC DNA]</scope>
    <source>
        <strain evidence="1 2">A51</strain>
    </source>
</reference>
<evidence type="ECO:0000313" key="1">
    <source>
        <dbReference type="EMBL" id="CRZ83854.1"/>
    </source>
</evidence>
<sequence>MTGIVIGLVIHTKAMESGRLTPSTMARPAAIIIWLGSGTKAINSPTANAPAAERRFKHHRFGLYSTLPNTRSAFWRLITSWSGINRLMNFLGIRDYDSLVELLVSHFFFDHRAVCPLLALDAELGLGLVMPYCYGFARLSPSWPSIPWLRGCHTNHCATGQPYTRSIQCALSSRAGYYHKRPC</sequence>
<dbReference type="EMBL" id="CWOW01000001">
    <property type="protein sequence ID" value="CRZ83854.1"/>
    <property type="molecule type" value="Genomic_DNA"/>
</dbReference>
<proteinExistence type="predicted"/>
<evidence type="ECO:0000313" key="2">
    <source>
        <dbReference type="Proteomes" id="UP000044806"/>
    </source>
</evidence>